<dbReference type="SUPFAM" id="SSF51735">
    <property type="entry name" value="NAD(P)-binding Rossmann-fold domains"/>
    <property type="match status" value="1"/>
</dbReference>
<dbReference type="AlphaFoldDB" id="G3XKT1"/>
<feature type="domain" description="NAD(P)-binding" evidence="1">
    <location>
        <begin position="9"/>
        <end position="204"/>
    </location>
</feature>
<dbReference type="EMBL" id="AB672721">
    <property type="protein sequence ID" value="BAL02923.1"/>
    <property type="molecule type" value="mRNA"/>
</dbReference>
<dbReference type="InterPro" id="IPR016040">
    <property type="entry name" value="NAD(P)-bd_dom"/>
</dbReference>
<dbReference type="Gene3D" id="3.40.50.720">
    <property type="entry name" value="NAD(P)-binding Rossmann-like Domain"/>
    <property type="match status" value="1"/>
</dbReference>
<evidence type="ECO:0000313" key="2">
    <source>
        <dbReference type="EMBL" id="BAL02923.1"/>
    </source>
</evidence>
<evidence type="ECO:0000259" key="1">
    <source>
        <dbReference type="Pfam" id="PF13460"/>
    </source>
</evidence>
<dbReference type="InterPro" id="IPR036291">
    <property type="entry name" value="NAD(P)-bd_dom_sf"/>
</dbReference>
<dbReference type="PANTHER" id="PTHR15020:SF50">
    <property type="entry name" value="UPF0659 PROTEIN YMR090W"/>
    <property type="match status" value="1"/>
</dbReference>
<protein>
    <submittedName>
        <fullName evidence="2">Uncharacterized protein pdi88</fullName>
    </submittedName>
</protein>
<reference evidence="2" key="1">
    <citation type="submission" date="2011-09" db="EMBL/GenBank/DDBJ databases">
        <title>Phosphate deficiency-inducible genes from Pholiota nameko strain N2.</title>
        <authorList>
            <person name="Kudo T."/>
            <person name="Tasaki Y."/>
            <person name="Hara T."/>
            <person name="Joh T."/>
        </authorList>
    </citation>
    <scope>NUCLEOTIDE SEQUENCE</scope>
    <source>
        <strain evidence="2">N2</strain>
    </source>
</reference>
<name>G3XKT1_PHOMI</name>
<dbReference type="Pfam" id="PF13460">
    <property type="entry name" value="NAD_binding_10"/>
    <property type="match status" value="1"/>
</dbReference>
<sequence>MSKKVVIVGGHGNTSMRLTKLLTPHHSVTSIIRRPSQQNDIKNLSATPLVLSVSDSPVASFTQAFQGADVVYFSCGGGWSEMKQVDYEGAVKVADAIEAVEGKKPLFILVSSIDSRDPNVVPPHYNVEDVAFSKQVRNVLGYYLKWKFEADKNIAKRTAFKWIILRPGELTDGPGKAKASLGRTHMTTSISRQDVAHALALLVDREDAAGLVIDMVGGSTPIQDGLDAYIKKGEPGLAEIGL</sequence>
<accession>G3XKT1</accession>
<organism evidence="2">
    <name type="scientific">Pholiota microspora</name>
    <name type="common">White-rot fungus</name>
    <name type="synonym">Pholiota nameko</name>
    <dbReference type="NCBI Taxonomy" id="1538424"/>
    <lineage>
        <taxon>Eukaryota</taxon>
        <taxon>Fungi</taxon>
        <taxon>Dikarya</taxon>
        <taxon>Basidiomycota</taxon>
        <taxon>Agaricomycotina</taxon>
        <taxon>Agaricomycetes</taxon>
        <taxon>Agaricomycetidae</taxon>
        <taxon>Agaricales</taxon>
        <taxon>Agaricineae</taxon>
        <taxon>Strophariaceae</taxon>
        <taxon>Pholiota</taxon>
    </lineage>
</organism>
<proteinExistence type="evidence at transcript level"/>
<gene>
    <name evidence="2" type="primary">pdi88</name>
</gene>
<dbReference type="PANTHER" id="PTHR15020">
    <property type="entry name" value="FLAVIN REDUCTASE-RELATED"/>
    <property type="match status" value="1"/>
</dbReference>